<dbReference type="FunFam" id="3.30.565.10:FF:000006">
    <property type="entry name" value="Sensor histidine kinase WalK"/>
    <property type="match status" value="1"/>
</dbReference>
<dbReference type="InterPro" id="IPR000014">
    <property type="entry name" value="PAS"/>
</dbReference>
<dbReference type="PROSITE" id="PS50112">
    <property type="entry name" value="PAS"/>
    <property type="match status" value="4"/>
</dbReference>
<dbReference type="InterPro" id="IPR036097">
    <property type="entry name" value="HisK_dim/P_sf"/>
</dbReference>
<dbReference type="PROSITE" id="PS50109">
    <property type="entry name" value="HIS_KIN"/>
    <property type="match status" value="1"/>
</dbReference>
<comment type="caution">
    <text evidence="9">The sequence shown here is derived from an EMBL/GenBank/DDBJ whole genome shotgun (WGS) entry which is preliminary data.</text>
</comment>
<dbReference type="PANTHER" id="PTHR43304">
    <property type="entry name" value="PHYTOCHROME-LIKE PROTEIN CPH1"/>
    <property type="match status" value="1"/>
</dbReference>
<dbReference type="GO" id="GO:0000155">
    <property type="term" value="F:phosphorelay sensor kinase activity"/>
    <property type="evidence" value="ECO:0007669"/>
    <property type="project" value="InterPro"/>
</dbReference>
<evidence type="ECO:0000259" key="8">
    <source>
        <dbReference type="PROSITE" id="PS50113"/>
    </source>
</evidence>
<dbReference type="Pfam" id="PF00989">
    <property type="entry name" value="PAS"/>
    <property type="match status" value="1"/>
</dbReference>
<dbReference type="CDD" id="cd00130">
    <property type="entry name" value="PAS"/>
    <property type="match status" value="5"/>
</dbReference>
<dbReference type="InterPro" id="IPR013656">
    <property type="entry name" value="PAS_4"/>
</dbReference>
<dbReference type="AlphaFoldDB" id="A0A3N6NGD2"/>
<dbReference type="Gene3D" id="3.30.450.20">
    <property type="entry name" value="PAS domain"/>
    <property type="match status" value="7"/>
</dbReference>
<sequence length="1120" mass="126640">MSTRADANGEGGTLWADVDDDVALDRYRTLAETMGSGIYQLDADGRFVAVNDAVVETTGYARDELLGEHVSLILSGDAPDFESTVSTPPESGDGETATFELAVRTADGQTVLREFRITTLVESGEFRGTIGVSRDGTESIGERATADTETPPYGPITNVLGEANIGVFVLTDEFDVAWADETIEEYFGLDRSDVLGRDKRTLIEESVKDRFADPDRFADTVLATYDDNSYVERFECRITAGEDRDGRWLEHYSRPIESGQYAGGRIEFYDDITDQKRSEGVLRETRERFHSLIDAVEEYAIFRLDPGGHVVSWNEGAGEIKGYDTEEILGEHFSTFYTPQDRAEGVPDRNLEKAADEGSITDEGWRVRKDGSRFWADVTITAVYDDGTHRGFLKVTRDTTDRYEREQELETELQRIFGRITDGFYALDEECQFTHCNERAEEILGVDWEELLGSNVWDEFPELEGTAFETTYQKAMETQESVSFEEYYRPTDAWFEVHVYPSETGLSVYFRDVSDRVERERELERTERRFEAIFNDPNILVGLLAPDGTVLDINGTAMEYIDAGLEDVTGESFWETPWWGEGDAVQSDVKEWTKRAAAGEYVDFETDLTRPNGERYTLSGYFRPVTNDDGDVVSIIVSDRDVTDRKRRERQLRKSEQRYRTLAENFPNGIVTMFDDDLEYTLAAGRGFEDLPVSSDDVEGESVDDVWPEDVSRVLASAFRAALDGERQVVEPEYAGREWVVRVVPLTDDDGNAFGGMTLAQDITDRKERKRALAESKRRYQTLVDHFPNGAVGLYDETLSYTIVGGSLLDELGIASEDVVGSSIYDRYPDEIVEQYGHYFDSVFEGESNAFELEYHDRHLQAHTLPVRNTDGEIDAGMLMVQDVTERKEYERKLEASNERLEQFAYAISHDLQEPLRMVSSYLQLVDDRYADELDEDAEEFIEFAVDGADRMREMIEALLEYSRVETEGDPLEPTDLDGVLEDAIENLHLQIEDADAEITAEDLPRVRGDAGQLRQVFQNILSNAIEYSGDEPPRITVSAEREDGQCVVSIRDRGIGIDPEDQERVFDVFERLHNREDHPGTGVGLALCQRIVERHGGDIWVDSEPGAGATFSFTLPTPE</sequence>
<protein>
    <recommendedName>
        <fullName evidence="2">histidine kinase</fullName>
        <ecNumber evidence="2">2.7.13.3</ecNumber>
    </recommendedName>
</protein>
<dbReference type="InterPro" id="IPR003661">
    <property type="entry name" value="HisK_dim/P_dom"/>
</dbReference>
<dbReference type="RefSeq" id="WP_124193745.1">
    <property type="nucleotide sequence ID" value="NZ_REGA01000001.1"/>
</dbReference>
<evidence type="ECO:0000259" key="7">
    <source>
        <dbReference type="PROSITE" id="PS50112"/>
    </source>
</evidence>
<gene>
    <name evidence="9" type="ORF">EA473_00690</name>
</gene>
<comment type="catalytic activity">
    <reaction evidence="1">
        <text>ATP + protein L-histidine = ADP + protein N-phospho-L-histidine.</text>
        <dbReference type="EC" id="2.7.13.3"/>
    </reaction>
</comment>
<dbReference type="PANTHER" id="PTHR43304:SF1">
    <property type="entry name" value="PAC DOMAIN-CONTAINING PROTEIN"/>
    <property type="match status" value="1"/>
</dbReference>
<keyword evidence="3" id="KW-0597">Phosphoprotein</keyword>
<dbReference type="InterPro" id="IPR005467">
    <property type="entry name" value="His_kinase_dom"/>
</dbReference>
<evidence type="ECO:0000256" key="4">
    <source>
        <dbReference type="ARBA" id="ARBA00022679"/>
    </source>
</evidence>
<feature type="domain" description="PAC" evidence="8">
    <location>
        <begin position="602"/>
        <end position="654"/>
    </location>
</feature>
<keyword evidence="5" id="KW-0418">Kinase</keyword>
<dbReference type="Pfam" id="PF08448">
    <property type="entry name" value="PAS_4"/>
    <property type="match status" value="4"/>
</dbReference>
<dbReference type="InterPro" id="IPR004358">
    <property type="entry name" value="Sig_transdc_His_kin-like_C"/>
</dbReference>
<dbReference type="OrthoDB" id="106630at2157"/>
<dbReference type="CDD" id="cd00082">
    <property type="entry name" value="HisKA"/>
    <property type="match status" value="1"/>
</dbReference>
<dbReference type="Pfam" id="PF02518">
    <property type="entry name" value="HATPase_c"/>
    <property type="match status" value="1"/>
</dbReference>
<evidence type="ECO:0000313" key="9">
    <source>
        <dbReference type="EMBL" id="RQG98082.1"/>
    </source>
</evidence>
<dbReference type="SMART" id="SM00388">
    <property type="entry name" value="HisKA"/>
    <property type="match status" value="1"/>
</dbReference>
<evidence type="ECO:0000313" key="10">
    <source>
        <dbReference type="Proteomes" id="UP000282323"/>
    </source>
</evidence>
<dbReference type="InterPro" id="IPR013767">
    <property type="entry name" value="PAS_fold"/>
</dbReference>
<dbReference type="NCBIfam" id="TIGR00229">
    <property type="entry name" value="sensory_box"/>
    <property type="match status" value="6"/>
</dbReference>
<proteinExistence type="predicted"/>
<feature type="domain" description="PAS" evidence="7">
    <location>
        <begin position="409"/>
        <end position="479"/>
    </location>
</feature>
<dbReference type="Pfam" id="PF00512">
    <property type="entry name" value="HisKA"/>
    <property type="match status" value="1"/>
</dbReference>
<organism evidence="9 10">
    <name type="scientific">Natrarchaeobius chitinivorans</name>
    <dbReference type="NCBI Taxonomy" id="1679083"/>
    <lineage>
        <taxon>Archaea</taxon>
        <taxon>Methanobacteriati</taxon>
        <taxon>Methanobacteriota</taxon>
        <taxon>Stenosarchaea group</taxon>
        <taxon>Halobacteria</taxon>
        <taxon>Halobacteriales</taxon>
        <taxon>Natrialbaceae</taxon>
        <taxon>Natrarchaeobius</taxon>
    </lineage>
</organism>
<feature type="domain" description="PAS" evidence="7">
    <location>
        <begin position="156"/>
        <end position="197"/>
    </location>
</feature>
<dbReference type="InterPro" id="IPR000700">
    <property type="entry name" value="PAS-assoc_C"/>
</dbReference>
<feature type="domain" description="Histidine kinase" evidence="6">
    <location>
        <begin position="907"/>
        <end position="1120"/>
    </location>
</feature>
<evidence type="ECO:0000256" key="3">
    <source>
        <dbReference type="ARBA" id="ARBA00022553"/>
    </source>
</evidence>
<dbReference type="SMART" id="SM00387">
    <property type="entry name" value="HATPase_c"/>
    <property type="match status" value="1"/>
</dbReference>
<dbReference type="Proteomes" id="UP000282323">
    <property type="component" value="Unassembled WGS sequence"/>
</dbReference>
<evidence type="ECO:0000256" key="1">
    <source>
        <dbReference type="ARBA" id="ARBA00000085"/>
    </source>
</evidence>
<feature type="domain" description="PAS" evidence="7">
    <location>
        <begin position="285"/>
        <end position="358"/>
    </location>
</feature>
<dbReference type="SUPFAM" id="SSF55785">
    <property type="entry name" value="PYP-like sensor domain (PAS domain)"/>
    <property type="match status" value="7"/>
</dbReference>
<dbReference type="InterPro" id="IPR001610">
    <property type="entry name" value="PAC"/>
</dbReference>
<dbReference type="Gene3D" id="3.30.565.10">
    <property type="entry name" value="Histidine kinase-like ATPase, C-terminal domain"/>
    <property type="match status" value="1"/>
</dbReference>
<dbReference type="SUPFAM" id="SSF55874">
    <property type="entry name" value="ATPase domain of HSP90 chaperone/DNA topoisomerase II/histidine kinase"/>
    <property type="match status" value="1"/>
</dbReference>
<evidence type="ECO:0000256" key="5">
    <source>
        <dbReference type="ARBA" id="ARBA00022777"/>
    </source>
</evidence>
<evidence type="ECO:0000256" key="2">
    <source>
        <dbReference type="ARBA" id="ARBA00012438"/>
    </source>
</evidence>
<dbReference type="InterPro" id="IPR003594">
    <property type="entry name" value="HATPase_dom"/>
</dbReference>
<dbReference type="SMART" id="SM00091">
    <property type="entry name" value="PAS"/>
    <property type="match status" value="7"/>
</dbReference>
<dbReference type="EC" id="2.7.13.3" evidence="2"/>
<keyword evidence="4" id="KW-0808">Transferase</keyword>
<reference evidence="9 10" key="1">
    <citation type="submission" date="2018-10" db="EMBL/GenBank/DDBJ databases">
        <title>Natrarchaeobius chitinivorans gen. nov., sp. nov., and Natrarchaeobius haloalkaliphilus sp. nov., alkaliphilic, chitin-utilizing haloarchaea from hypersaline alkaline lakes.</title>
        <authorList>
            <person name="Sorokin D.Y."/>
            <person name="Elcheninov A.G."/>
            <person name="Kostrikina N.A."/>
            <person name="Bale N.J."/>
            <person name="Sinninghe Damste J.S."/>
            <person name="Khijniak T.V."/>
            <person name="Kublanov I.V."/>
            <person name="Toshchakov S.V."/>
        </authorList>
    </citation>
    <scope>NUCLEOTIDE SEQUENCE [LARGE SCALE GENOMIC DNA]</scope>
    <source>
        <strain evidence="9 10">AArcht4T</strain>
    </source>
</reference>
<feature type="domain" description="PAC" evidence="8">
    <location>
        <begin position="723"/>
        <end position="775"/>
    </location>
</feature>
<dbReference type="InterPro" id="IPR035965">
    <property type="entry name" value="PAS-like_dom_sf"/>
</dbReference>
<dbReference type="InterPro" id="IPR036890">
    <property type="entry name" value="HATPase_C_sf"/>
</dbReference>
<name>A0A3N6NGD2_NATCH</name>
<dbReference type="Gene3D" id="1.10.287.130">
    <property type="match status" value="1"/>
</dbReference>
<dbReference type="Pfam" id="PF13426">
    <property type="entry name" value="PAS_9"/>
    <property type="match status" value="2"/>
</dbReference>
<dbReference type="SMART" id="SM00086">
    <property type="entry name" value="PAC"/>
    <property type="match status" value="4"/>
</dbReference>
<dbReference type="PRINTS" id="PR00344">
    <property type="entry name" value="BCTRLSENSOR"/>
</dbReference>
<dbReference type="SUPFAM" id="SSF47384">
    <property type="entry name" value="Homodimeric domain of signal transducing histidine kinase"/>
    <property type="match status" value="1"/>
</dbReference>
<dbReference type="GO" id="GO:0006355">
    <property type="term" value="P:regulation of DNA-templated transcription"/>
    <property type="evidence" value="ECO:0007669"/>
    <property type="project" value="InterPro"/>
</dbReference>
<dbReference type="PROSITE" id="PS50113">
    <property type="entry name" value="PAC"/>
    <property type="match status" value="4"/>
</dbReference>
<feature type="domain" description="PAC" evidence="8">
    <location>
        <begin position="360"/>
        <end position="411"/>
    </location>
</feature>
<keyword evidence="10" id="KW-1185">Reference proteome</keyword>
<dbReference type="InterPro" id="IPR052162">
    <property type="entry name" value="Sensor_kinase/Photoreceptor"/>
</dbReference>
<evidence type="ECO:0000259" key="6">
    <source>
        <dbReference type="PROSITE" id="PS50109"/>
    </source>
</evidence>
<accession>A0A3N6NGD2</accession>
<feature type="domain" description="PAC" evidence="8">
    <location>
        <begin position="844"/>
        <end position="896"/>
    </location>
</feature>
<dbReference type="EMBL" id="REGA01000001">
    <property type="protein sequence ID" value="RQG98082.1"/>
    <property type="molecule type" value="Genomic_DNA"/>
</dbReference>
<feature type="domain" description="PAS" evidence="7">
    <location>
        <begin position="23"/>
        <end position="92"/>
    </location>
</feature>